<comment type="caution">
    <text evidence="1">The sequence shown here is derived from an EMBL/GenBank/DDBJ whole genome shotgun (WGS) entry which is preliminary data.</text>
</comment>
<name>A0ACB6ZQJ4_THEGA</name>
<sequence>MPRLTLIVAATSTNGIGKSGQLPWRLPKEMAYFAKVTSAAPAGKTNAVIMGRNTWESIPSKFKPLQRRANIVVSRNKDLDLLGGRTTETPLFLRNSLGSALDLLSEMPIHRAFVIGGVSVYADTLALPSSSNAFVDRVLLTRISSPAFQDCDVHLPDFLSNSEGNVMWARAQHEELKEWTGLDVSQDIQTENGVEYEFQMWIREQKWSIR</sequence>
<keyword evidence="2" id="KW-1185">Reference proteome</keyword>
<dbReference type="EMBL" id="MU117972">
    <property type="protein sequence ID" value="KAF9651867.1"/>
    <property type="molecule type" value="Genomic_DNA"/>
</dbReference>
<gene>
    <name evidence="1" type="ORF">BDM02DRAFT_452469</name>
</gene>
<evidence type="ECO:0000313" key="1">
    <source>
        <dbReference type="EMBL" id="KAF9651867.1"/>
    </source>
</evidence>
<dbReference type="Proteomes" id="UP000886501">
    <property type="component" value="Unassembled WGS sequence"/>
</dbReference>
<protein>
    <submittedName>
        <fullName evidence="1">Dihydrofolate reductase</fullName>
    </submittedName>
</protein>
<reference evidence="1" key="2">
    <citation type="journal article" date="2020" name="Nat. Commun.">
        <title>Large-scale genome sequencing of mycorrhizal fungi provides insights into the early evolution of symbiotic traits.</title>
        <authorList>
            <person name="Miyauchi S."/>
            <person name="Kiss E."/>
            <person name="Kuo A."/>
            <person name="Drula E."/>
            <person name="Kohler A."/>
            <person name="Sanchez-Garcia M."/>
            <person name="Morin E."/>
            <person name="Andreopoulos B."/>
            <person name="Barry K.W."/>
            <person name="Bonito G."/>
            <person name="Buee M."/>
            <person name="Carver A."/>
            <person name="Chen C."/>
            <person name="Cichocki N."/>
            <person name="Clum A."/>
            <person name="Culley D."/>
            <person name="Crous P.W."/>
            <person name="Fauchery L."/>
            <person name="Girlanda M."/>
            <person name="Hayes R.D."/>
            <person name="Keri Z."/>
            <person name="LaButti K."/>
            <person name="Lipzen A."/>
            <person name="Lombard V."/>
            <person name="Magnuson J."/>
            <person name="Maillard F."/>
            <person name="Murat C."/>
            <person name="Nolan M."/>
            <person name="Ohm R.A."/>
            <person name="Pangilinan J."/>
            <person name="Pereira M.F."/>
            <person name="Perotto S."/>
            <person name="Peter M."/>
            <person name="Pfister S."/>
            <person name="Riley R."/>
            <person name="Sitrit Y."/>
            <person name="Stielow J.B."/>
            <person name="Szollosi G."/>
            <person name="Zifcakova L."/>
            <person name="Stursova M."/>
            <person name="Spatafora J.W."/>
            <person name="Tedersoo L."/>
            <person name="Vaario L.M."/>
            <person name="Yamada A."/>
            <person name="Yan M."/>
            <person name="Wang P."/>
            <person name="Xu J."/>
            <person name="Bruns T."/>
            <person name="Baldrian P."/>
            <person name="Vilgalys R."/>
            <person name="Dunand C."/>
            <person name="Henrissat B."/>
            <person name="Grigoriev I.V."/>
            <person name="Hibbett D."/>
            <person name="Nagy L.G."/>
            <person name="Martin F.M."/>
        </authorList>
    </citation>
    <scope>NUCLEOTIDE SEQUENCE</scope>
    <source>
        <strain evidence="1">P2</strain>
    </source>
</reference>
<accession>A0ACB6ZQJ4</accession>
<reference evidence="1" key="1">
    <citation type="submission" date="2019-10" db="EMBL/GenBank/DDBJ databases">
        <authorList>
            <consortium name="DOE Joint Genome Institute"/>
            <person name="Kuo A."/>
            <person name="Miyauchi S."/>
            <person name="Kiss E."/>
            <person name="Drula E."/>
            <person name="Kohler A."/>
            <person name="Sanchez-Garcia M."/>
            <person name="Andreopoulos B."/>
            <person name="Barry K.W."/>
            <person name="Bonito G."/>
            <person name="Buee M."/>
            <person name="Carver A."/>
            <person name="Chen C."/>
            <person name="Cichocki N."/>
            <person name="Clum A."/>
            <person name="Culley D."/>
            <person name="Crous P.W."/>
            <person name="Fauchery L."/>
            <person name="Girlanda M."/>
            <person name="Hayes R."/>
            <person name="Keri Z."/>
            <person name="Labutti K."/>
            <person name="Lipzen A."/>
            <person name="Lombard V."/>
            <person name="Magnuson J."/>
            <person name="Maillard F."/>
            <person name="Morin E."/>
            <person name="Murat C."/>
            <person name="Nolan M."/>
            <person name="Ohm R."/>
            <person name="Pangilinan J."/>
            <person name="Pereira M."/>
            <person name="Perotto S."/>
            <person name="Peter M."/>
            <person name="Riley R."/>
            <person name="Sitrit Y."/>
            <person name="Stielow B."/>
            <person name="Szollosi G."/>
            <person name="Zifcakova L."/>
            <person name="Stursova M."/>
            <person name="Spatafora J.W."/>
            <person name="Tedersoo L."/>
            <person name="Vaario L.-M."/>
            <person name="Yamada A."/>
            <person name="Yan M."/>
            <person name="Wang P."/>
            <person name="Xu J."/>
            <person name="Bruns T."/>
            <person name="Baldrian P."/>
            <person name="Vilgalys R."/>
            <person name="Henrissat B."/>
            <person name="Grigoriev I.V."/>
            <person name="Hibbett D."/>
            <person name="Nagy L.G."/>
            <person name="Martin F.M."/>
        </authorList>
    </citation>
    <scope>NUCLEOTIDE SEQUENCE</scope>
    <source>
        <strain evidence="1">P2</strain>
    </source>
</reference>
<organism evidence="1 2">
    <name type="scientific">Thelephora ganbajun</name>
    <name type="common">Ganba fungus</name>
    <dbReference type="NCBI Taxonomy" id="370292"/>
    <lineage>
        <taxon>Eukaryota</taxon>
        <taxon>Fungi</taxon>
        <taxon>Dikarya</taxon>
        <taxon>Basidiomycota</taxon>
        <taxon>Agaricomycotina</taxon>
        <taxon>Agaricomycetes</taxon>
        <taxon>Thelephorales</taxon>
        <taxon>Thelephoraceae</taxon>
        <taxon>Thelephora</taxon>
    </lineage>
</organism>
<evidence type="ECO:0000313" key="2">
    <source>
        <dbReference type="Proteomes" id="UP000886501"/>
    </source>
</evidence>
<proteinExistence type="predicted"/>